<evidence type="ECO:0000256" key="2">
    <source>
        <dbReference type="ARBA" id="ARBA00022448"/>
    </source>
</evidence>
<dbReference type="PANTHER" id="PTHR12428">
    <property type="entry name" value="OXA1"/>
    <property type="match status" value="1"/>
</dbReference>
<dbReference type="InterPro" id="IPR023060">
    <property type="entry name" value="YidC/YidC1/YidC2_Firmicutes"/>
</dbReference>
<protein>
    <recommendedName>
        <fullName evidence="12">Membrane protein insertase YidC</fullName>
    </recommendedName>
    <alternativeName>
        <fullName evidence="12">Foldase YidC</fullName>
    </alternativeName>
    <alternativeName>
        <fullName evidence="12">Membrane integrase YidC</fullName>
    </alternativeName>
    <alternativeName>
        <fullName evidence="12">Membrane protein YidC</fullName>
    </alternativeName>
</protein>
<keyword evidence="15" id="KW-1185">Reference proteome</keyword>
<dbReference type="KEGG" id="psua:FLK61_40555"/>
<keyword evidence="2 12" id="KW-0813">Transport</keyword>
<dbReference type="GO" id="GO:0032977">
    <property type="term" value="F:membrane insertase activity"/>
    <property type="evidence" value="ECO:0007669"/>
    <property type="project" value="InterPro"/>
</dbReference>
<sequence>MIPSVYSLRFHILTKSRRILLLSSVLSITRKYRSLFLLLGAVLLLSACSMNTEPIQSDTPGLFNHFIIYPFSFLITFFADLFQGSYGISIIIMTVLLRLVLMPLMMKQYKGQLTTKHKMAQMKPDLDGLKEKYKGKTTPEDRTTMQQEMLALYKQHQFNPITSIGCLPMLIQLPLLLGFYYAIVRTPEIAQHTFLWFSLGESDMILPFIAGVIYFVQMRVSQSTLDEAQRKQMQIVSLIIPIMMLIFSLNVAAALPLYWSIGGIYLLIQTLFFRWYYREQDTEQKKALASVSS</sequence>
<feature type="transmembrane region" description="Helical" evidence="12">
    <location>
        <begin position="195"/>
        <end position="215"/>
    </location>
</feature>
<comment type="subcellular location">
    <subcellularLocation>
        <location evidence="1 12">Cell membrane</location>
        <topology evidence="1 12">Multi-pass membrane protein</topology>
    </subcellularLocation>
</comment>
<dbReference type="InterPro" id="IPR047196">
    <property type="entry name" value="YidC_ALB_C"/>
</dbReference>
<evidence type="ECO:0000313" key="14">
    <source>
        <dbReference type="EMBL" id="QKS72893.1"/>
    </source>
</evidence>
<dbReference type="EMBL" id="CP041372">
    <property type="protein sequence ID" value="QKS72893.1"/>
    <property type="molecule type" value="Genomic_DNA"/>
</dbReference>
<dbReference type="InterPro" id="IPR028055">
    <property type="entry name" value="YidC/Oxa/ALB_C"/>
</dbReference>
<evidence type="ECO:0000313" key="15">
    <source>
        <dbReference type="Proteomes" id="UP000318138"/>
    </source>
</evidence>
<evidence type="ECO:0000256" key="6">
    <source>
        <dbReference type="ARBA" id="ARBA00022927"/>
    </source>
</evidence>
<dbReference type="Pfam" id="PF02096">
    <property type="entry name" value="60KD_IMP"/>
    <property type="match status" value="1"/>
</dbReference>
<evidence type="ECO:0000259" key="13">
    <source>
        <dbReference type="Pfam" id="PF02096"/>
    </source>
</evidence>
<keyword evidence="10 12" id="KW-0143">Chaperone</keyword>
<evidence type="ECO:0000256" key="8">
    <source>
        <dbReference type="ARBA" id="ARBA00023136"/>
    </source>
</evidence>
<dbReference type="HAMAP" id="MF_01811">
    <property type="entry name" value="YidC_type2"/>
    <property type="match status" value="1"/>
</dbReference>
<feature type="transmembrane region" description="Helical" evidence="12">
    <location>
        <begin position="258"/>
        <end position="277"/>
    </location>
</feature>
<keyword evidence="5 12" id="KW-0732">Signal</keyword>
<evidence type="ECO:0000256" key="4">
    <source>
        <dbReference type="ARBA" id="ARBA00022692"/>
    </source>
</evidence>
<dbReference type="GO" id="GO:0005886">
    <property type="term" value="C:plasma membrane"/>
    <property type="evidence" value="ECO:0007669"/>
    <property type="project" value="UniProtKB-SubCell"/>
</dbReference>
<keyword evidence="4 12" id="KW-0812">Transmembrane</keyword>
<comment type="function">
    <text evidence="12">Required for the insertion and/or proper folding and/or complex formation of integral membrane proteins into the membrane. Involved in integration of membrane proteins that insert both dependently and independently of the Sec translocase complex, as well as at least some lipoproteins.</text>
</comment>
<dbReference type="NCBIfam" id="TIGR03592">
    <property type="entry name" value="yidC_oxa1_cterm"/>
    <property type="match status" value="1"/>
</dbReference>
<comment type="similarity">
    <text evidence="12">Belongs to the OXA1/ALB3/YidC family. Type 2 subfamily.</text>
</comment>
<name>A0A859FHQ3_9BACI</name>
<feature type="transmembrane region" description="Helical" evidence="12">
    <location>
        <begin position="161"/>
        <end position="183"/>
    </location>
</feature>
<evidence type="ECO:0000256" key="7">
    <source>
        <dbReference type="ARBA" id="ARBA00022989"/>
    </source>
</evidence>
<evidence type="ECO:0000256" key="1">
    <source>
        <dbReference type="ARBA" id="ARBA00004651"/>
    </source>
</evidence>
<keyword evidence="6 12" id="KW-0653">Protein transport</keyword>
<dbReference type="PRINTS" id="PR00701">
    <property type="entry name" value="60KDINNERMP"/>
</dbReference>
<evidence type="ECO:0000256" key="10">
    <source>
        <dbReference type="ARBA" id="ARBA00023186"/>
    </source>
</evidence>
<proteinExistence type="inferred from homology"/>
<evidence type="ECO:0000256" key="12">
    <source>
        <dbReference type="HAMAP-Rule" id="MF_01811"/>
    </source>
</evidence>
<keyword evidence="8 12" id="KW-0472">Membrane</keyword>
<keyword evidence="7 12" id="KW-1133">Transmembrane helix</keyword>
<evidence type="ECO:0000256" key="9">
    <source>
        <dbReference type="ARBA" id="ARBA00023139"/>
    </source>
</evidence>
<reference evidence="15" key="1">
    <citation type="submission" date="2019-07" db="EMBL/GenBank/DDBJ databases">
        <title>Bacillus alkalisoli sp. nov. isolated from saline soil.</title>
        <authorList>
            <person name="Sun J.-Q."/>
            <person name="Xu L."/>
        </authorList>
    </citation>
    <scope>NUCLEOTIDE SEQUENCE [LARGE SCALE GENOMIC DNA]</scope>
    <source>
        <strain evidence="15">M4U3P1</strain>
    </source>
</reference>
<gene>
    <name evidence="12 14" type="primary">yidC</name>
    <name evidence="14" type="ORF">FLK61_40555</name>
</gene>
<organism evidence="14 15">
    <name type="scientific">Paenalkalicoccus suaedae</name>
    <dbReference type="NCBI Taxonomy" id="2592382"/>
    <lineage>
        <taxon>Bacteria</taxon>
        <taxon>Bacillati</taxon>
        <taxon>Bacillota</taxon>
        <taxon>Bacilli</taxon>
        <taxon>Bacillales</taxon>
        <taxon>Bacillaceae</taxon>
        <taxon>Paenalkalicoccus</taxon>
    </lineage>
</organism>
<dbReference type="GO" id="GO:0015031">
    <property type="term" value="P:protein transport"/>
    <property type="evidence" value="ECO:0007669"/>
    <property type="project" value="UniProtKB-KW"/>
</dbReference>
<dbReference type="GO" id="GO:0051205">
    <property type="term" value="P:protein insertion into membrane"/>
    <property type="evidence" value="ECO:0007669"/>
    <property type="project" value="TreeGrafter"/>
</dbReference>
<evidence type="ECO:0000256" key="3">
    <source>
        <dbReference type="ARBA" id="ARBA00022475"/>
    </source>
</evidence>
<dbReference type="PANTHER" id="PTHR12428:SF65">
    <property type="entry name" value="CYTOCHROME C OXIDASE ASSEMBLY PROTEIN COX18, MITOCHONDRIAL"/>
    <property type="match status" value="1"/>
</dbReference>
<accession>A0A859FHQ3</accession>
<dbReference type="AlphaFoldDB" id="A0A859FHQ3"/>
<keyword evidence="9" id="KW-0564">Palmitate</keyword>
<dbReference type="InterPro" id="IPR001708">
    <property type="entry name" value="YidC/ALB3/OXA1/COX18"/>
</dbReference>
<dbReference type="Proteomes" id="UP000318138">
    <property type="component" value="Chromosome"/>
</dbReference>
<dbReference type="CDD" id="cd20070">
    <property type="entry name" value="5TM_YidC_Alb3"/>
    <property type="match status" value="1"/>
</dbReference>
<keyword evidence="3 12" id="KW-1003">Cell membrane</keyword>
<evidence type="ECO:0000256" key="5">
    <source>
        <dbReference type="ARBA" id="ARBA00022729"/>
    </source>
</evidence>
<feature type="domain" description="Membrane insertase YidC/Oxa/ALB C-terminal" evidence="13">
    <location>
        <begin position="86"/>
        <end position="273"/>
    </location>
</feature>
<keyword evidence="11" id="KW-0449">Lipoprotein</keyword>
<evidence type="ECO:0000256" key="11">
    <source>
        <dbReference type="ARBA" id="ARBA00023288"/>
    </source>
</evidence>
<feature type="transmembrane region" description="Helical" evidence="12">
    <location>
        <begin position="235"/>
        <end position="252"/>
    </location>
</feature>
<feature type="transmembrane region" description="Helical" evidence="12">
    <location>
        <begin position="67"/>
        <end position="100"/>
    </location>
</feature>